<feature type="repeat" description="Solcar" evidence="9">
    <location>
        <begin position="136"/>
        <end position="230"/>
    </location>
</feature>
<dbReference type="PANTHER" id="PTHR45939:SF2">
    <property type="entry name" value="CARRIER PROTEIN, PUTATIVE (AFU_ORTHOLOGUE AFUA_2G13870)-RELATED"/>
    <property type="match status" value="1"/>
</dbReference>
<evidence type="ECO:0000256" key="5">
    <source>
        <dbReference type="ARBA" id="ARBA00022737"/>
    </source>
</evidence>
<keyword evidence="6" id="KW-0496">Mitochondrion</keyword>
<keyword evidence="13" id="KW-1185">Reference proteome</keyword>
<evidence type="ECO:0000256" key="11">
    <source>
        <dbReference type="SAM" id="MobiDB-lite"/>
    </source>
</evidence>
<gene>
    <name evidence="12" type="ORF">P280DRAFT_11683</name>
</gene>
<feature type="repeat" description="Solcar" evidence="9">
    <location>
        <begin position="33"/>
        <end position="126"/>
    </location>
</feature>
<keyword evidence="3 10" id="KW-0813">Transport</keyword>
<dbReference type="GO" id="GO:0016020">
    <property type="term" value="C:membrane"/>
    <property type="evidence" value="ECO:0007669"/>
    <property type="project" value="UniProtKB-SubCell"/>
</dbReference>
<keyword evidence="7" id="KW-1133">Transmembrane helix</keyword>
<feature type="region of interest" description="Disordered" evidence="11">
    <location>
        <begin position="272"/>
        <end position="300"/>
    </location>
</feature>
<dbReference type="PANTHER" id="PTHR45939">
    <property type="entry name" value="PEROXISOMAL MEMBRANE PROTEIN PMP34-RELATED"/>
    <property type="match status" value="1"/>
</dbReference>
<protein>
    <submittedName>
        <fullName evidence="12">Mitochondrial carrier</fullName>
    </submittedName>
</protein>
<evidence type="ECO:0000256" key="10">
    <source>
        <dbReference type="RuleBase" id="RU000488"/>
    </source>
</evidence>
<dbReference type="Gene3D" id="1.50.40.10">
    <property type="entry name" value="Mitochondrial carrier domain"/>
    <property type="match status" value="2"/>
</dbReference>
<evidence type="ECO:0000256" key="4">
    <source>
        <dbReference type="ARBA" id="ARBA00022692"/>
    </source>
</evidence>
<feature type="compositionally biased region" description="Polar residues" evidence="11">
    <location>
        <begin position="272"/>
        <end position="285"/>
    </location>
</feature>
<evidence type="ECO:0000256" key="6">
    <source>
        <dbReference type="ARBA" id="ARBA00022792"/>
    </source>
</evidence>
<reference evidence="12" key="1">
    <citation type="journal article" date="2020" name="Stud. Mycol.">
        <title>101 Dothideomycetes genomes: a test case for predicting lifestyles and emergence of pathogens.</title>
        <authorList>
            <person name="Haridas S."/>
            <person name="Albert R."/>
            <person name="Binder M."/>
            <person name="Bloem J."/>
            <person name="Labutti K."/>
            <person name="Salamov A."/>
            <person name="Andreopoulos B."/>
            <person name="Baker S."/>
            <person name="Barry K."/>
            <person name="Bills G."/>
            <person name="Bluhm B."/>
            <person name="Cannon C."/>
            <person name="Castanera R."/>
            <person name="Culley D."/>
            <person name="Daum C."/>
            <person name="Ezra D."/>
            <person name="Gonzalez J."/>
            <person name="Henrissat B."/>
            <person name="Kuo A."/>
            <person name="Liang C."/>
            <person name="Lipzen A."/>
            <person name="Lutzoni F."/>
            <person name="Magnuson J."/>
            <person name="Mondo S."/>
            <person name="Nolan M."/>
            <person name="Ohm R."/>
            <person name="Pangilinan J."/>
            <person name="Park H.-J."/>
            <person name="Ramirez L."/>
            <person name="Alfaro M."/>
            <person name="Sun H."/>
            <person name="Tritt A."/>
            <person name="Yoshinaga Y."/>
            <person name="Zwiers L.-H."/>
            <person name="Turgeon B."/>
            <person name="Goodwin S."/>
            <person name="Spatafora J."/>
            <person name="Crous P."/>
            <person name="Grigoriev I."/>
        </authorList>
    </citation>
    <scope>NUCLEOTIDE SEQUENCE</scope>
    <source>
        <strain evidence="12">CBS 473.64</strain>
    </source>
</reference>
<proteinExistence type="inferred from homology"/>
<evidence type="ECO:0000256" key="1">
    <source>
        <dbReference type="ARBA" id="ARBA00004141"/>
    </source>
</evidence>
<evidence type="ECO:0000313" key="13">
    <source>
        <dbReference type="Proteomes" id="UP000799753"/>
    </source>
</evidence>
<dbReference type="AlphaFoldDB" id="A0A6A6SJ73"/>
<keyword evidence="6" id="KW-0999">Mitochondrion inner membrane</keyword>
<comment type="similarity">
    <text evidence="2 10">Belongs to the mitochondrial carrier (TC 2.A.29) family.</text>
</comment>
<evidence type="ECO:0000256" key="7">
    <source>
        <dbReference type="ARBA" id="ARBA00022989"/>
    </source>
</evidence>
<evidence type="ECO:0000256" key="8">
    <source>
        <dbReference type="ARBA" id="ARBA00023136"/>
    </source>
</evidence>
<keyword evidence="5" id="KW-0677">Repeat</keyword>
<evidence type="ECO:0000256" key="9">
    <source>
        <dbReference type="PROSITE-ProRule" id="PRU00282"/>
    </source>
</evidence>
<evidence type="ECO:0000313" key="12">
    <source>
        <dbReference type="EMBL" id="KAF2646448.1"/>
    </source>
</evidence>
<dbReference type="InterPro" id="IPR023395">
    <property type="entry name" value="MCP_dom_sf"/>
</dbReference>
<dbReference type="OrthoDB" id="18574at2759"/>
<comment type="subcellular location">
    <subcellularLocation>
        <location evidence="1">Membrane</location>
        <topology evidence="1">Multi-pass membrane protein</topology>
    </subcellularLocation>
</comment>
<dbReference type="PROSITE" id="PS50920">
    <property type="entry name" value="SOLCAR"/>
    <property type="match status" value="3"/>
</dbReference>
<keyword evidence="4 9" id="KW-0812">Transmembrane</keyword>
<dbReference type="Pfam" id="PF00153">
    <property type="entry name" value="Mito_carr"/>
    <property type="match status" value="3"/>
</dbReference>
<name>A0A6A6SJ73_9PLEO</name>
<dbReference type="InterPro" id="IPR052217">
    <property type="entry name" value="Mito/Peroxisomal_Carrier"/>
</dbReference>
<dbReference type="InterPro" id="IPR018108">
    <property type="entry name" value="MCP_transmembrane"/>
</dbReference>
<evidence type="ECO:0000256" key="3">
    <source>
        <dbReference type="ARBA" id="ARBA00022448"/>
    </source>
</evidence>
<evidence type="ECO:0000256" key="2">
    <source>
        <dbReference type="ARBA" id="ARBA00006375"/>
    </source>
</evidence>
<feature type="compositionally biased region" description="Basic and acidic residues" evidence="11">
    <location>
        <begin position="286"/>
        <end position="295"/>
    </location>
</feature>
<dbReference type="GO" id="GO:0015217">
    <property type="term" value="F:ADP transmembrane transporter activity"/>
    <property type="evidence" value="ECO:0007669"/>
    <property type="project" value="TreeGrafter"/>
</dbReference>
<keyword evidence="8 9" id="KW-0472">Membrane</keyword>
<accession>A0A6A6SJ73</accession>
<sequence length="421" mass="45644">MAAFVYNSQLDAFTLYHLSNEKESRKSVIGPALPALGHATSGAAGTAISKLLTYPLDLVITRLQVQKQYHTDDKDAEYDGIFDAVEKIYRKEGGVRAFYSGVLPETLKGVVDSFLFFLAYTYVGQKRRTAKGSNRLSALDEIGVGALSGALSKLCTTPIQNVVTRKQTAAMIASRDPTSSLSPALSLKDIALQIRHEKGLQGFWSGYSASLVLTLNPSITFLLHKVLLRLLVPRDGRSDPGARITFLIAAVSKAMASTITYPFSLAKTRAQASSQKPTQATGPTSESEKAEDASKTRTARARQRTVFSTILRIGQTEGLAALYQGLGAEVLKGFFSHGITMLMKDRIHTVIISLYYFMLKSLKEYPGPEELAKTASAQAQDVYEQGKEQAEELLEKGKEVASNATSEVGGRLSDLASGDKD</sequence>
<organism evidence="12 13">
    <name type="scientific">Massarina eburnea CBS 473.64</name>
    <dbReference type="NCBI Taxonomy" id="1395130"/>
    <lineage>
        <taxon>Eukaryota</taxon>
        <taxon>Fungi</taxon>
        <taxon>Dikarya</taxon>
        <taxon>Ascomycota</taxon>
        <taxon>Pezizomycotina</taxon>
        <taxon>Dothideomycetes</taxon>
        <taxon>Pleosporomycetidae</taxon>
        <taxon>Pleosporales</taxon>
        <taxon>Massarineae</taxon>
        <taxon>Massarinaceae</taxon>
        <taxon>Massarina</taxon>
    </lineage>
</organism>
<dbReference type="EMBL" id="MU006776">
    <property type="protein sequence ID" value="KAF2646448.1"/>
    <property type="molecule type" value="Genomic_DNA"/>
</dbReference>
<dbReference type="SUPFAM" id="SSF103506">
    <property type="entry name" value="Mitochondrial carrier"/>
    <property type="match status" value="1"/>
</dbReference>
<feature type="region of interest" description="Disordered" evidence="11">
    <location>
        <begin position="396"/>
        <end position="421"/>
    </location>
</feature>
<feature type="repeat" description="Solcar" evidence="9">
    <location>
        <begin position="240"/>
        <end position="350"/>
    </location>
</feature>
<dbReference type="Proteomes" id="UP000799753">
    <property type="component" value="Unassembled WGS sequence"/>
</dbReference>